<sequence>MLLKKNTVFFSKMHGLGNDFIIIDSLKYNFFFSSKLIQKWSNRFSGIGFDQLLVIEKSISKKAHFHYRIFNSNGIEVEQCGNGARCIAYYLFIKKKISKKKICVSTKNRYLFLEHVIKNIFKVDMGEPLFLPNKIPFLQENVQYYYNIFVDKKKYSISVVSLGNPHCVLQVEDINSFPVDKIGLKLSKHISFPEGVNVGFMQIISKKKILLRVYERHVGETQACGSGACAAVAVGIRNKILFNYVTVKLLQGKLKIFWDGILGHTLYMSGEASHVYDGFITY</sequence>
<evidence type="ECO:0000256" key="6">
    <source>
        <dbReference type="HAMAP-Rule" id="MF_00197"/>
    </source>
</evidence>
<evidence type="ECO:0000313" key="9">
    <source>
        <dbReference type="Proteomes" id="UP000294455"/>
    </source>
</evidence>
<comment type="subunit">
    <text evidence="6">Homodimer.</text>
</comment>
<evidence type="ECO:0000256" key="1">
    <source>
        <dbReference type="ARBA" id="ARBA00010219"/>
    </source>
</evidence>
<feature type="active site" description="Proton acceptor" evidence="6">
    <location>
        <position position="224"/>
    </location>
</feature>
<evidence type="ECO:0000256" key="7">
    <source>
        <dbReference type="NCBIfam" id="TIGR00652"/>
    </source>
</evidence>
<dbReference type="InterPro" id="IPR001653">
    <property type="entry name" value="DAP_epimerase_DapF"/>
</dbReference>
<dbReference type="PANTHER" id="PTHR31689:SF0">
    <property type="entry name" value="DIAMINOPIMELATE EPIMERASE"/>
    <property type="match status" value="1"/>
</dbReference>
<comment type="pathway">
    <text evidence="6">Amino-acid biosynthesis; L-lysine biosynthesis via DAP pathway; DL-2,6-diaminopimelate from LL-2,6-diaminopimelate: step 1/1.</text>
</comment>
<feature type="site" description="Important for dimerization" evidence="6">
    <location>
        <position position="276"/>
    </location>
</feature>
<comment type="subcellular location">
    <subcellularLocation>
        <location evidence="6">Cytoplasm</location>
    </subcellularLocation>
</comment>
<feature type="binding site" evidence="6">
    <location>
        <position position="51"/>
    </location>
    <ligand>
        <name>substrate</name>
    </ligand>
</feature>
<dbReference type="SUPFAM" id="SSF54506">
    <property type="entry name" value="Diaminopimelate epimerase-like"/>
    <property type="match status" value="2"/>
</dbReference>
<gene>
    <name evidence="6 8" type="primary">dapF</name>
    <name evidence="8" type="ORF">BUCIPICE3303_391</name>
</gene>
<feature type="site" description="Could be important to modulate the pK values of the two catalytic cysteine residues" evidence="6">
    <location>
        <position position="215"/>
    </location>
</feature>
<feature type="binding site" evidence="6">
    <location>
        <begin position="225"/>
        <end position="226"/>
    </location>
    <ligand>
        <name>substrate</name>
    </ligand>
</feature>
<dbReference type="GO" id="GO:0009089">
    <property type="term" value="P:lysine biosynthetic process via diaminopimelate"/>
    <property type="evidence" value="ECO:0007669"/>
    <property type="project" value="UniProtKB-UniRule"/>
</dbReference>
<evidence type="ECO:0000256" key="5">
    <source>
        <dbReference type="ARBA" id="ARBA00023235"/>
    </source>
</evidence>
<dbReference type="Gene3D" id="3.10.310.10">
    <property type="entry name" value="Diaminopimelate Epimerase, Chain A, domain 1"/>
    <property type="match status" value="2"/>
</dbReference>
<name>A0A803FUJ7_9GAMM</name>
<feature type="binding site" evidence="6">
    <location>
        <begin position="215"/>
        <end position="216"/>
    </location>
    <ligand>
        <name>substrate</name>
    </ligand>
</feature>
<keyword evidence="3 6" id="KW-0028">Amino-acid biosynthesis</keyword>
<reference evidence="8 9" key="1">
    <citation type="submission" date="2019-02" db="EMBL/GenBank/DDBJ databases">
        <authorList>
            <person name="Manzano-Marin A."/>
            <person name="Manzano-Marin A."/>
        </authorList>
    </citation>
    <scope>NUCLEOTIDE SEQUENCE [LARGE SCALE GENOMIC DNA]</scope>
    <source>
        <strain evidence="8 9">BuCipiceae</strain>
    </source>
</reference>
<feature type="binding site" evidence="6">
    <location>
        <position position="71"/>
    </location>
    <ligand>
        <name>substrate</name>
    </ligand>
</feature>
<dbReference type="Proteomes" id="UP000294455">
    <property type="component" value="Chromosome"/>
</dbReference>
<feature type="binding site" evidence="6">
    <location>
        <position position="18"/>
    </location>
    <ligand>
        <name>substrate</name>
    </ligand>
</feature>
<dbReference type="AlphaFoldDB" id="A0A803FUJ7"/>
<accession>A0A803FUJ7</accession>
<dbReference type="Pfam" id="PF01678">
    <property type="entry name" value="DAP_epimerase"/>
    <property type="match status" value="2"/>
</dbReference>
<evidence type="ECO:0000256" key="2">
    <source>
        <dbReference type="ARBA" id="ARBA00022490"/>
    </source>
</evidence>
<comment type="catalytic activity">
    <reaction evidence="6">
        <text>(2S,6S)-2,6-diaminopimelate = meso-2,6-diaminopimelate</text>
        <dbReference type="Rhea" id="RHEA:15393"/>
        <dbReference type="ChEBI" id="CHEBI:57609"/>
        <dbReference type="ChEBI" id="CHEBI:57791"/>
        <dbReference type="EC" id="5.1.1.7"/>
    </reaction>
</comment>
<keyword evidence="5 6" id="KW-0413">Isomerase</keyword>
<comment type="similarity">
    <text evidence="1 6">Belongs to the diaminopimelate epimerase family.</text>
</comment>
<dbReference type="EC" id="5.1.1.7" evidence="6 7"/>
<feature type="binding site" evidence="6">
    <location>
        <position position="197"/>
    </location>
    <ligand>
        <name>substrate</name>
    </ligand>
</feature>
<feature type="active site" description="Proton donor" evidence="6">
    <location>
        <position position="80"/>
    </location>
</feature>
<dbReference type="EMBL" id="LR217739">
    <property type="protein sequence ID" value="VFP88817.1"/>
    <property type="molecule type" value="Genomic_DNA"/>
</dbReference>
<protein>
    <recommendedName>
        <fullName evidence="6 7">Diaminopimelate epimerase</fullName>
        <shortName evidence="6">DAP epimerase</shortName>
        <ecNumber evidence="6 7">5.1.1.7</ecNumber>
    </recommendedName>
    <alternativeName>
        <fullName evidence="6">PLP-independent amino acid racemase</fullName>
    </alternativeName>
</protein>
<dbReference type="HAMAP" id="MF_00197">
    <property type="entry name" value="DAP_epimerase"/>
    <property type="match status" value="1"/>
</dbReference>
<comment type="function">
    <text evidence="6">Catalyzes the stereoinversion of LL-2,6-diaminopimelate (L,L-DAP) to meso-diaminopimelate (meso-DAP), a precursor of L-lysine and an essential component of the bacterial peptidoglycan.</text>
</comment>
<evidence type="ECO:0000256" key="3">
    <source>
        <dbReference type="ARBA" id="ARBA00022605"/>
    </source>
</evidence>
<feature type="site" description="Could be important to modulate the pK values of the two catalytic cysteine residues" evidence="6">
    <location>
        <position position="166"/>
    </location>
</feature>
<organism evidence="8 9">
    <name type="scientific">Buchnera aphidicola</name>
    <name type="common">Cinara piceae</name>
    <dbReference type="NCBI Taxonomy" id="1660043"/>
    <lineage>
        <taxon>Bacteria</taxon>
        <taxon>Pseudomonadati</taxon>
        <taxon>Pseudomonadota</taxon>
        <taxon>Gammaproteobacteria</taxon>
        <taxon>Enterobacterales</taxon>
        <taxon>Erwiniaceae</taxon>
        <taxon>Buchnera</taxon>
    </lineage>
</organism>
<dbReference type="GO" id="GO:0008837">
    <property type="term" value="F:diaminopimelate epimerase activity"/>
    <property type="evidence" value="ECO:0007669"/>
    <property type="project" value="UniProtKB-UniRule"/>
</dbReference>
<dbReference type="NCBIfam" id="TIGR00652">
    <property type="entry name" value="DapF"/>
    <property type="match status" value="1"/>
</dbReference>
<proteinExistence type="inferred from homology"/>
<feature type="binding site" evidence="6">
    <location>
        <begin position="81"/>
        <end position="82"/>
    </location>
    <ligand>
        <name>substrate</name>
    </ligand>
</feature>
<feature type="binding site" evidence="6">
    <location>
        <position position="164"/>
    </location>
    <ligand>
        <name>substrate</name>
    </ligand>
</feature>
<dbReference type="PANTHER" id="PTHR31689">
    <property type="entry name" value="DIAMINOPIMELATE EPIMERASE, CHLOROPLASTIC"/>
    <property type="match status" value="1"/>
</dbReference>
<dbReference type="GO" id="GO:0005829">
    <property type="term" value="C:cytosol"/>
    <property type="evidence" value="ECO:0007669"/>
    <property type="project" value="TreeGrafter"/>
</dbReference>
<evidence type="ECO:0000256" key="4">
    <source>
        <dbReference type="ARBA" id="ARBA00023154"/>
    </source>
</evidence>
<dbReference type="UniPathway" id="UPA00034">
    <property type="reaction ID" value="UER00025"/>
</dbReference>
<keyword evidence="2 6" id="KW-0963">Cytoplasm</keyword>
<keyword evidence="4 6" id="KW-0457">Lysine biosynthesis</keyword>
<dbReference type="FunFam" id="3.10.310.10:FF:000001">
    <property type="entry name" value="Diaminopimelate epimerase"/>
    <property type="match status" value="1"/>
</dbReference>
<evidence type="ECO:0000313" key="8">
    <source>
        <dbReference type="EMBL" id="VFP88817.1"/>
    </source>
</evidence>